<name>A0A9W9JIU6_9EURO</name>
<feature type="region of interest" description="Disordered" evidence="1">
    <location>
        <begin position="453"/>
        <end position="473"/>
    </location>
</feature>
<feature type="domain" description="F-box" evidence="2">
    <location>
        <begin position="4"/>
        <end position="50"/>
    </location>
</feature>
<accession>A0A9W9JIU6</accession>
<evidence type="ECO:0000313" key="3">
    <source>
        <dbReference type="EMBL" id="KAJ5197774.1"/>
    </source>
</evidence>
<dbReference type="InterPro" id="IPR036047">
    <property type="entry name" value="F-box-like_dom_sf"/>
</dbReference>
<reference evidence="3" key="1">
    <citation type="submission" date="2022-12" db="EMBL/GenBank/DDBJ databases">
        <authorList>
            <person name="Petersen C."/>
        </authorList>
    </citation>
    <scope>NUCLEOTIDE SEQUENCE</scope>
    <source>
        <strain evidence="3">IBT 15544</strain>
    </source>
</reference>
<keyword evidence="4" id="KW-1185">Reference proteome</keyword>
<dbReference type="GeneID" id="83181254"/>
<proteinExistence type="predicted"/>
<protein>
    <recommendedName>
        <fullName evidence="2">F-box domain-containing protein</fullName>
    </recommendedName>
</protein>
<evidence type="ECO:0000256" key="1">
    <source>
        <dbReference type="SAM" id="MobiDB-lite"/>
    </source>
</evidence>
<comment type="caution">
    <text evidence="3">The sequence shown here is derived from an EMBL/GenBank/DDBJ whole genome shotgun (WGS) entry which is preliminary data.</text>
</comment>
<gene>
    <name evidence="3" type="ORF">N7498_006891</name>
</gene>
<dbReference type="OrthoDB" id="5359231at2759"/>
<reference evidence="3" key="2">
    <citation type="journal article" date="2023" name="IMA Fungus">
        <title>Comparative genomic study of the Penicillium genus elucidates a diverse pangenome and 15 lateral gene transfer events.</title>
        <authorList>
            <person name="Petersen C."/>
            <person name="Sorensen T."/>
            <person name="Nielsen M.R."/>
            <person name="Sondergaard T.E."/>
            <person name="Sorensen J.L."/>
            <person name="Fitzpatrick D.A."/>
            <person name="Frisvad J.C."/>
            <person name="Nielsen K.L."/>
        </authorList>
    </citation>
    <scope>NUCLEOTIDE SEQUENCE</scope>
    <source>
        <strain evidence="3">IBT 15544</strain>
    </source>
</reference>
<dbReference type="RefSeq" id="XP_058306202.1">
    <property type="nucleotide sequence ID" value="XM_058453953.1"/>
</dbReference>
<dbReference type="EMBL" id="JAPQKR010000014">
    <property type="protein sequence ID" value="KAJ5197774.1"/>
    <property type="molecule type" value="Genomic_DNA"/>
</dbReference>
<dbReference type="Proteomes" id="UP001150904">
    <property type="component" value="Unassembled WGS sequence"/>
</dbReference>
<sequence length="609" mass="69614">MPASRSLDSLPFDVFYQIATSLDDRDCINLSRTNRIIHDLMESDLIARKTVENTLLYSKEGQSASASQSGYRKAVGHRFDIHEAIATAAPYAVSVLAYGADFLYHQGFLCYRVGHEIRLLDVHGAGRRERVLNLHDVIRRVGSGPAGLDVAERVTLLHYSDGIVSFRVEHVGAQDDTLLAIDMDRRPGQTRRRRLLLQKPVPADSPIFVRHSRSYIWYGTFTAAHGSDGVWSVCGVDFATCEEITFPLDRVVDGDLGQTLCFEMYQEHLYAVSTQVASDDDERFSSFYHWFCHAPRQRGRKWNGQLWRREHREGPLNEMWTDLSIRVDETTGRPVILECRREWRGGKSENHRTNYIEPLPTPEEAETWVDDDPNDLTGNHRPYDQRPEKRLRRNYHAEYEHTHDSTKRLEFIAARTKHRSYHLASATFVDLVNDPAPQADGVRSRDRLRLRTVSRKRKSPVDDEGTDGPRKMLFRPTQVEDGRPVEGSEERFVSRGVHMWPADDAPSEIHHLLCPDSQASSVRAVSDERSIIYSVSSTGLPPDHQALILISFDPTVRFPNLTSLRTMKAPVSSQNIFPIEVPRPQSPNPSLVQETTPLYQAIRRGYWLR</sequence>
<evidence type="ECO:0000313" key="4">
    <source>
        <dbReference type="Proteomes" id="UP001150904"/>
    </source>
</evidence>
<feature type="compositionally biased region" description="Acidic residues" evidence="1">
    <location>
        <begin position="364"/>
        <end position="374"/>
    </location>
</feature>
<organism evidence="3 4">
    <name type="scientific">Penicillium cinerascens</name>
    <dbReference type="NCBI Taxonomy" id="70096"/>
    <lineage>
        <taxon>Eukaryota</taxon>
        <taxon>Fungi</taxon>
        <taxon>Dikarya</taxon>
        <taxon>Ascomycota</taxon>
        <taxon>Pezizomycotina</taxon>
        <taxon>Eurotiomycetes</taxon>
        <taxon>Eurotiomycetidae</taxon>
        <taxon>Eurotiales</taxon>
        <taxon>Aspergillaceae</taxon>
        <taxon>Penicillium</taxon>
    </lineage>
</organism>
<dbReference type="PROSITE" id="PS50181">
    <property type="entry name" value="FBOX"/>
    <property type="match status" value="1"/>
</dbReference>
<dbReference type="SUPFAM" id="SSF81383">
    <property type="entry name" value="F-box domain"/>
    <property type="match status" value="1"/>
</dbReference>
<dbReference type="InterPro" id="IPR001810">
    <property type="entry name" value="F-box_dom"/>
</dbReference>
<feature type="region of interest" description="Disordered" evidence="1">
    <location>
        <begin position="364"/>
        <end position="385"/>
    </location>
</feature>
<dbReference type="AlphaFoldDB" id="A0A9W9JIU6"/>
<evidence type="ECO:0000259" key="2">
    <source>
        <dbReference type="PROSITE" id="PS50181"/>
    </source>
</evidence>